<reference evidence="1" key="2">
    <citation type="submission" date="2025-08" db="UniProtKB">
        <authorList>
            <consortium name="Ensembl"/>
        </authorList>
    </citation>
    <scope>IDENTIFICATION</scope>
</reference>
<reference evidence="1" key="1">
    <citation type="submission" date="2019-03" db="EMBL/GenBank/DDBJ databases">
        <title>Genome sequencing and reference-guided assembly of Black Bengal Goat (Capra hircus).</title>
        <authorList>
            <person name="Siddiki A.Z."/>
            <person name="Baten A."/>
            <person name="Billah M."/>
            <person name="Alam M.A.U."/>
            <person name="Shawrob K.S.M."/>
            <person name="Saha S."/>
            <person name="Chowdhury M."/>
            <person name="Rahman A.H."/>
            <person name="Stear M."/>
            <person name="Miah G."/>
            <person name="Das G.B."/>
            <person name="Hossain M.M."/>
            <person name="Kumkum M."/>
            <person name="Islam M.S."/>
            <person name="Mollah A.M."/>
            <person name="Ahsan A."/>
            <person name="Tusar F."/>
            <person name="Khan M.K.I."/>
        </authorList>
    </citation>
    <scope>NUCLEOTIDE SEQUENCE [LARGE SCALE GENOMIC DNA]</scope>
</reference>
<accession>A0A8C2SJ20</accession>
<name>A0A8C2SJ20_CAPHI</name>
<dbReference type="AlphaFoldDB" id="A0A8C2SJ20"/>
<dbReference type="Ensembl" id="ENSCHIT00010061264.1">
    <property type="protein sequence ID" value="ENSCHIP00010044151.1"/>
    <property type="gene ID" value="ENSCHIG00010032035.1"/>
</dbReference>
<proteinExistence type="predicted"/>
<sequence>MIRSHWIRAGPELNDRCPHSKRREGTESREGSMPGCGAWIIQPQLKKKNARVLGATGMEESQDRVLPTLLYCWWERTLVQPLWKRIWRFPKRPKIEGPYDSAIPLLGIYLEKKEVQKDTCPSVFITALFTIAKT</sequence>
<protein>
    <submittedName>
        <fullName evidence="1">Uncharacterized protein</fullName>
    </submittedName>
</protein>
<organism evidence="1">
    <name type="scientific">Capra hircus</name>
    <name type="common">Goat</name>
    <dbReference type="NCBI Taxonomy" id="9925"/>
    <lineage>
        <taxon>Eukaryota</taxon>
        <taxon>Metazoa</taxon>
        <taxon>Chordata</taxon>
        <taxon>Craniata</taxon>
        <taxon>Vertebrata</taxon>
        <taxon>Euteleostomi</taxon>
        <taxon>Mammalia</taxon>
        <taxon>Eutheria</taxon>
        <taxon>Laurasiatheria</taxon>
        <taxon>Artiodactyla</taxon>
        <taxon>Ruminantia</taxon>
        <taxon>Pecora</taxon>
        <taxon>Bovidae</taxon>
        <taxon>Caprinae</taxon>
        <taxon>Capra</taxon>
    </lineage>
</organism>
<evidence type="ECO:0000313" key="1">
    <source>
        <dbReference type="Ensembl" id="ENSCHIP00010044151.1"/>
    </source>
</evidence>